<dbReference type="GO" id="GO:0016491">
    <property type="term" value="F:oxidoreductase activity"/>
    <property type="evidence" value="ECO:0007669"/>
    <property type="project" value="UniProtKB-KW"/>
</dbReference>
<evidence type="ECO:0000256" key="1">
    <source>
        <dbReference type="ARBA" id="ARBA00022630"/>
    </source>
</evidence>
<accession>A8PF19</accession>
<dbReference type="AlphaFoldDB" id="A8PF19"/>
<name>A8PF19_COPC7</name>
<organism evidence="5 6">
    <name type="scientific">Coprinopsis cinerea (strain Okayama-7 / 130 / ATCC MYA-4618 / FGSC 9003)</name>
    <name type="common">Inky cap fungus</name>
    <name type="synonym">Hormographiella aspergillata</name>
    <dbReference type="NCBI Taxonomy" id="240176"/>
    <lineage>
        <taxon>Eukaryota</taxon>
        <taxon>Fungi</taxon>
        <taxon>Dikarya</taxon>
        <taxon>Basidiomycota</taxon>
        <taxon>Agaricomycotina</taxon>
        <taxon>Agaricomycetes</taxon>
        <taxon>Agaricomycetidae</taxon>
        <taxon>Agaricales</taxon>
        <taxon>Agaricineae</taxon>
        <taxon>Psathyrellaceae</taxon>
        <taxon>Coprinopsis</taxon>
    </lineage>
</organism>
<feature type="domain" description="FAD/NAD(P)-binding" evidence="4">
    <location>
        <begin position="20"/>
        <end position="277"/>
    </location>
</feature>
<dbReference type="GeneID" id="6017557"/>
<dbReference type="VEuPathDB" id="FungiDB:CC1G_03131"/>
<dbReference type="OMA" id="WISPFWI"/>
<evidence type="ECO:0000313" key="6">
    <source>
        <dbReference type="Proteomes" id="UP000001861"/>
    </source>
</evidence>
<dbReference type="Gene3D" id="3.50.50.60">
    <property type="entry name" value="FAD/NAD(P)-binding domain"/>
    <property type="match status" value="1"/>
</dbReference>
<dbReference type="eggNOG" id="KOG1399">
    <property type="taxonomic scope" value="Eukaryota"/>
</dbReference>
<dbReference type="OrthoDB" id="2915840at2759"/>
<sequence>MSSTASELPSQHSKILSEPVVILGTGAAGLIHAHVLLQDGFTDVTLISRDESVGGVWSKERVYPGLHINNVHGEYRFSPLKMPPPENADKTGGRLRGEDMCEYMERFANGFLEGKAKFVMRTEVLDVRRIEGPSPEGHSNSDGWNPLNPWPWHVKVKNLDSNVEETLHFARVVLATGGCSNPKVPSELSPEAADSAGFEGLVFHASEFGARLDEVLSLVKPTGDEGSVQTKDGEEDGEGGVVVIGGGKSAQESSVCAKLANEGRKVTIIFETTEGFLATVKPMAEWQRKSRFLSTLMAYSTLRTRWERFLHRTWLGSRLTHFIVGDITETSFKAYNIPPDSPMRRTHPFFWGVRLSDEGGVRANSYHSLVNAGLIRVCAPARALGYSSNGKRIGVALSNGTVLPAKVVILATGYQSSWSKIFTPEVAEEIGIARHVPTHDFVDVWKYESLKNGPEAHKDSWKWTTSIYRGIVPARNIMKRDFAIAGALFTANFGYTNEVAAHWVSSYFQGDKMKIPETPEEATAISERQANWMRIRYPHMLSWVNESYSGSLDFWTWPQAVDEMLEDMYLPSQRSGGNWLTWLFRPIDLKEIENLAEERRIVRMGGVV</sequence>
<dbReference type="EMBL" id="AACS02000008">
    <property type="protein sequence ID" value="EAU80955.2"/>
    <property type="molecule type" value="Genomic_DNA"/>
</dbReference>
<evidence type="ECO:0000256" key="2">
    <source>
        <dbReference type="ARBA" id="ARBA00022827"/>
    </source>
</evidence>
<evidence type="ECO:0000259" key="4">
    <source>
        <dbReference type="Pfam" id="PF07992"/>
    </source>
</evidence>
<keyword evidence="6" id="KW-1185">Reference proteome</keyword>
<protein>
    <recommendedName>
        <fullName evidence="4">FAD/NAD(P)-binding domain-containing protein</fullName>
    </recommendedName>
</protein>
<dbReference type="Pfam" id="PF07992">
    <property type="entry name" value="Pyr_redox_2"/>
    <property type="match status" value="1"/>
</dbReference>
<dbReference type="InParanoid" id="A8PF19"/>
<dbReference type="RefSeq" id="XP_001840902.2">
    <property type="nucleotide sequence ID" value="XM_001840850.2"/>
</dbReference>
<dbReference type="InterPro" id="IPR023753">
    <property type="entry name" value="FAD/NAD-binding_dom"/>
</dbReference>
<evidence type="ECO:0000256" key="3">
    <source>
        <dbReference type="ARBA" id="ARBA00023002"/>
    </source>
</evidence>
<keyword evidence="3" id="KW-0560">Oxidoreductase</keyword>
<proteinExistence type="predicted"/>
<dbReference type="KEGG" id="cci:CC1G_03131"/>
<dbReference type="InterPro" id="IPR036188">
    <property type="entry name" value="FAD/NAD-bd_sf"/>
</dbReference>
<reference evidence="5 6" key="1">
    <citation type="journal article" date="2010" name="Proc. Natl. Acad. Sci. U.S.A.">
        <title>Insights into evolution of multicellular fungi from the assembled chromosomes of the mushroom Coprinopsis cinerea (Coprinus cinereus).</title>
        <authorList>
            <person name="Stajich J.E."/>
            <person name="Wilke S.K."/>
            <person name="Ahren D."/>
            <person name="Au C.H."/>
            <person name="Birren B.W."/>
            <person name="Borodovsky M."/>
            <person name="Burns C."/>
            <person name="Canback B."/>
            <person name="Casselton L.A."/>
            <person name="Cheng C.K."/>
            <person name="Deng J."/>
            <person name="Dietrich F.S."/>
            <person name="Fargo D.C."/>
            <person name="Farman M.L."/>
            <person name="Gathman A.C."/>
            <person name="Goldberg J."/>
            <person name="Guigo R."/>
            <person name="Hoegger P.J."/>
            <person name="Hooker J.B."/>
            <person name="Huggins A."/>
            <person name="James T.Y."/>
            <person name="Kamada T."/>
            <person name="Kilaru S."/>
            <person name="Kodira C."/>
            <person name="Kues U."/>
            <person name="Kupfer D."/>
            <person name="Kwan H.S."/>
            <person name="Lomsadze A."/>
            <person name="Li W."/>
            <person name="Lilly W.W."/>
            <person name="Ma L.J."/>
            <person name="Mackey A.J."/>
            <person name="Manning G."/>
            <person name="Martin F."/>
            <person name="Muraguchi H."/>
            <person name="Natvig D.O."/>
            <person name="Palmerini H."/>
            <person name="Ramesh M.A."/>
            <person name="Rehmeyer C.J."/>
            <person name="Roe B.A."/>
            <person name="Shenoy N."/>
            <person name="Stanke M."/>
            <person name="Ter-Hovhannisyan V."/>
            <person name="Tunlid A."/>
            <person name="Velagapudi R."/>
            <person name="Vision T.J."/>
            <person name="Zeng Q."/>
            <person name="Zolan M.E."/>
            <person name="Pukkila P.J."/>
        </authorList>
    </citation>
    <scope>NUCLEOTIDE SEQUENCE [LARGE SCALE GENOMIC DNA]</scope>
    <source>
        <strain evidence="6">Okayama-7 / 130 / ATCC MYA-4618 / FGSC 9003</strain>
    </source>
</reference>
<keyword evidence="2" id="KW-0274">FAD</keyword>
<dbReference type="Proteomes" id="UP000001861">
    <property type="component" value="Unassembled WGS sequence"/>
</dbReference>
<dbReference type="PANTHER" id="PTHR23023">
    <property type="entry name" value="DIMETHYLANILINE MONOOXYGENASE"/>
    <property type="match status" value="1"/>
</dbReference>
<comment type="caution">
    <text evidence="5">The sequence shown here is derived from an EMBL/GenBank/DDBJ whole genome shotgun (WGS) entry which is preliminary data.</text>
</comment>
<gene>
    <name evidence="5" type="ORF">CC1G_03131</name>
</gene>
<dbReference type="HOGENOM" id="CLU_035533_0_0_1"/>
<evidence type="ECO:0000313" key="5">
    <source>
        <dbReference type="EMBL" id="EAU80955.2"/>
    </source>
</evidence>
<dbReference type="InterPro" id="IPR050346">
    <property type="entry name" value="FMO-like"/>
</dbReference>
<dbReference type="SUPFAM" id="SSF51905">
    <property type="entry name" value="FAD/NAD(P)-binding domain"/>
    <property type="match status" value="2"/>
</dbReference>
<keyword evidence="1" id="KW-0285">Flavoprotein</keyword>